<evidence type="ECO:0000313" key="1">
    <source>
        <dbReference type="EMBL" id="TFW33588.1"/>
    </source>
</evidence>
<dbReference type="EMBL" id="SPUM01000038">
    <property type="protein sequence ID" value="TFW33588.1"/>
    <property type="molecule type" value="Genomic_DNA"/>
</dbReference>
<accession>A0A4Y9T1V4</accession>
<keyword evidence="2" id="KW-1185">Reference proteome</keyword>
<comment type="caution">
    <text evidence="1">The sequence shown here is derived from an EMBL/GenBank/DDBJ whole genome shotgun (WGS) entry which is preliminary data.</text>
</comment>
<evidence type="ECO:0000313" key="2">
    <source>
        <dbReference type="Proteomes" id="UP000297258"/>
    </source>
</evidence>
<organism evidence="1 2">
    <name type="scientific">Massilia horti</name>
    <dbReference type="NCBI Taxonomy" id="2562153"/>
    <lineage>
        <taxon>Bacteria</taxon>
        <taxon>Pseudomonadati</taxon>
        <taxon>Pseudomonadota</taxon>
        <taxon>Betaproteobacteria</taxon>
        <taxon>Burkholderiales</taxon>
        <taxon>Oxalobacteraceae</taxon>
        <taxon>Telluria group</taxon>
        <taxon>Massilia</taxon>
    </lineage>
</organism>
<reference evidence="1 2" key="1">
    <citation type="submission" date="2019-03" db="EMBL/GenBank/DDBJ databases">
        <title>Draft genome of Massilia hortus sp. nov., a novel bacterial species of the Oxalobacteraceae family.</title>
        <authorList>
            <person name="Peta V."/>
            <person name="Raths R."/>
            <person name="Bucking H."/>
        </authorList>
    </citation>
    <scope>NUCLEOTIDE SEQUENCE [LARGE SCALE GENOMIC DNA]</scope>
    <source>
        <strain evidence="1 2">ONC3</strain>
    </source>
</reference>
<protein>
    <submittedName>
        <fullName evidence="1">Uncharacterized protein</fullName>
    </submittedName>
</protein>
<dbReference type="RefSeq" id="WP_135188887.1">
    <property type="nucleotide sequence ID" value="NZ_SPUM01000038.1"/>
</dbReference>
<name>A0A4Y9T1V4_9BURK</name>
<proteinExistence type="predicted"/>
<dbReference type="AlphaFoldDB" id="A0A4Y9T1V4"/>
<sequence length="143" mass="16356">MNKQYLVVWEDQPATEVPPAVVSAVDANQATDKYLRLVYSKDEVFRESVLDRSINMSFAERFFIVTDEERQKFDRTGAVDYDLDVVEARVRVYFGARPDIAEKYVQYIRTGKQDLIDDEAFEVIASSDPEGVAALALDELQHL</sequence>
<dbReference type="OrthoDB" id="9856516at2"/>
<dbReference type="Proteomes" id="UP000297258">
    <property type="component" value="Unassembled WGS sequence"/>
</dbReference>
<gene>
    <name evidence="1" type="ORF">E4O92_06225</name>
</gene>